<gene>
    <name evidence="2" type="ORF">EJO66_21175</name>
</gene>
<dbReference type="PANTHER" id="PTHR33993">
    <property type="entry name" value="GLYOXALASE-RELATED"/>
    <property type="match status" value="1"/>
</dbReference>
<evidence type="ECO:0000313" key="2">
    <source>
        <dbReference type="EMBL" id="RSZ32953.1"/>
    </source>
</evidence>
<organism evidence="2 3">
    <name type="scientific">Variovorax beijingensis</name>
    <dbReference type="NCBI Taxonomy" id="2496117"/>
    <lineage>
        <taxon>Bacteria</taxon>
        <taxon>Pseudomonadati</taxon>
        <taxon>Pseudomonadota</taxon>
        <taxon>Betaproteobacteria</taxon>
        <taxon>Burkholderiales</taxon>
        <taxon>Comamonadaceae</taxon>
        <taxon>Variovorax</taxon>
    </lineage>
</organism>
<keyword evidence="3" id="KW-1185">Reference proteome</keyword>
<protein>
    <submittedName>
        <fullName evidence="2">VOC family protein</fullName>
    </submittedName>
</protein>
<dbReference type="EMBL" id="RXFQ01000012">
    <property type="protein sequence ID" value="RSZ32953.1"/>
    <property type="molecule type" value="Genomic_DNA"/>
</dbReference>
<dbReference type="InterPro" id="IPR004360">
    <property type="entry name" value="Glyas_Fos-R_dOase_dom"/>
</dbReference>
<dbReference type="SUPFAM" id="SSF54593">
    <property type="entry name" value="Glyoxalase/Bleomycin resistance protein/Dihydroxybiphenyl dioxygenase"/>
    <property type="match status" value="1"/>
</dbReference>
<sequence>MQLRTARIFVGDLPGASRFYGEILGLPLKADGSRQGYCVFDAGPMSLVVEHVDESAPAPDQALIGRFTGLSFDVADVQSKFSQLAALGVAFTGPPERQDWGGLLATFRDPAGNELQLVQQPVR</sequence>
<dbReference type="Pfam" id="PF00903">
    <property type="entry name" value="Glyoxalase"/>
    <property type="match status" value="1"/>
</dbReference>
<dbReference type="InterPro" id="IPR052164">
    <property type="entry name" value="Anthracycline_SecMetBiosynth"/>
</dbReference>
<dbReference type="Gene3D" id="3.10.180.10">
    <property type="entry name" value="2,3-Dihydroxybiphenyl 1,2-Dioxygenase, domain 1"/>
    <property type="match status" value="1"/>
</dbReference>
<accession>A0ABY0A2T6</accession>
<dbReference type="InterPro" id="IPR037523">
    <property type="entry name" value="VOC_core"/>
</dbReference>
<evidence type="ECO:0000313" key="3">
    <source>
        <dbReference type="Proteomes" id="UP000271137"/>
    </source>
</evidence>
<comment type="caution">
    <text evidence="2">The sequence shown here is derived from an EMBL/GenBank/DDBJ whole genome shotgun (WGS) entry which is preliminary data.</text>
</comment>
<dbReference type="PANTHER" id="PTHR33993:SF2">
    <property type="entry name" value="VOC DOMAIN-CONTAINING PROTEIN"/>
    <property type="match status" value="1"/>
</dbReference>
<feature type="domain" description="VOC" evidence="1">
    <location>
        <begin position="2"/>
        <end position="120"/>
    </location>
</feature>
<evidence type="ECO:0000259" key="1">
    <source>
        <dbReference type="PROSITE" id="PS51819"/>
    </source>
</evidence>
<dbReference type="RefSeq" id="WP_125966006.1">
    <property type="nucleotide sequence ID" value="NZ_RXFQ01000012.1"/>
</dbReference>
<dbReference type="PROSITE" id="PS51819">
    <property type="entry name" value="VOC"/>
    <property type="match status" value="1"/>
</dbReference>
<dbReference type="InterPro" id="IPR029068">
    <property type="entry name" value="Glyas_Bleomycin-R_OHBP_Dase"/>
</dbReference>
<proteinExistence type="predicted"/>
<dbReference type="Proteomes" id="UP000271137">
    <property type="component" value="Unassembled WGS sequence"/>
</dbReference>
<name>A0ABY0A2T6_9BURK</name>
<reference evidence="2 3" key="1">
    <citation type="submission" date="2018-12" db="EMBL/GenBank/DDBJ databases">
        <title>The genome sequences of strain 502.</title>
        <authorList>
            <person name="Gao J."/>
            <person name="Sun J."/>
        </authorList>
    </citation>
    <scope>NUCLEOTIDE SEQUENCE [LARGE SCALE GENOMIC DNA]</scope>
    <source>
        <strain evidence="2 3">502</strain>
    </source>
</reference>